<organism evidence="2 3">
    <name type="scientific">Cordylochernes scorpioides</name>
    <dbReference type="NCBI Taxonomy" id="51811"/>
    <lineage>
        <taxon>Eukaryota</taxon>
        <taxon>Metazoa</taxon>
        <taxon>Ecdysozoa</taxon>
        <taxon>Arthropoda</taxon>
        <taxon>Chelicerata</taxon>
        <taxon>Arachnida</taxon>
        <taxon>Pseudoscorpiones</taxon>
        <taxon>Cheliferoidea</taxon>
        <taxon>Chernetidae</taxon>
        <taxon>Cordylochernes</taxon>
    </lineage>
</organism>
<evidence type="ECO:0000313" key="2">
    <source>
        <dbReference type="EMBL" id="UYV84268.1"/>
    </source>
</evidence>
<name>A0ABY6LWT4_9ARAC</name>
<evidence type="ECO:0000313" key="3">
    <source>
        <dbReference type="Proteomes" id="UP001235939"/>
    </source>
</evidence>
<feature type="region of interest" description="Disordered" evidence="1">
    <location>
        <begin position="62"/>
        <end position="109"/>
    </location>
</feature>
<protein>
    <submittedName>
        <fullName evidence="2">Uncharacterized protein</fullName>
    </submittedName>
</protein>
<accession>A0ABY6LWT4</accession>
<keyword evidence="3" id="KW-1185">Reference proteome</keyword>
<sequence length="109" mass="12049">MKALVDKAHFIRIDSNLFNEFKFGKSNLEYEPRSGRPPTAVTQKQLSCCVALHHDCTVGVTSRFASGNTGPRGPKISQTPPSEESTELWTPRYKQASRPLSVQKDGTGK</sequence>
<dbReference type="Proteomes" id="UP001235939">
    <property type="component" value="Chromosome X"/>
</dbReference>
<evidence type="ECO:0000256" key="1">
    <source>
        <dbReference type="SAM" id="MobiDB-lite"/>
    </source>
</evidence>
<dbReference type="EMBL" id="CP092886">
    <property type="protein sequence ID" value="UYV84268.1"/>
    <property type="molecule type" value="Genomic_DNA"/>
</dbReference>
<gene>
    <name evidence="2" type="ORF">LAZ67_X001711</name>
</gene>
<reference evidence="2 3" key="1">
    <citation type="submission" date="2022-03" db="EMBL/GenBank/DDBJ databases">
        <title>A chromosomal length assembly of Cordylochernes scorpioides.</title>
        <authorList>
            <person name="Zeh D."/>
            <person name="Zeh J."/>
        </authorList>
    </citation>
    <scope>NUCLEOTIDE SEQUENCE [LARGE SCALE GENOMIC DNA]</scope>
    <source>
        <strain evidence="2">IN4F17</strain>
        <tissue evidence="2">Whole Body</tissue>
    </source>
</reference>
<proteinExistence type="predicted"/>